<comment type="caution">
    <text evidence="1">The sequence shown here is derived from an EMBL/GenBank/DDBJ whole genome shotgun (WGS) entry which is preliminary data.</text>
</comment>
<evidence type="ECO:0008006" key="3">
    <source>
        <dbReference type="Google" id="ProtNLM"/>
    </source>
</evidence>
<gene>
    <name evidence="1" type="ORF">K737_301056</name>
</gene>
<proteinExistence type="predicted"/>
<evidence type="ECO:0000313" key="2">
    <source>
        <dbReference type="Proteomes" id="UP000026922"/>
    </source>
</evidence>
<dbReference type="AlphaFoldDB" id="A0A061JFU2"/>
<evidence type="ECO:0000313" key="1">
    <source>
        <dbReference type="EMBL" id="ETZ04540.1"/>
    </source>
</evidence>
<organism evidence="1 2">
    <name type="scientific">Holospora undulata HU1</name>
    <dbReference type="NCBI Taxonomy" id="1321371"/>
    <lineage>
        <taxon>Bacteria</taxon>
        <taxon>Pseudomonadati</taxon>
        <taxon>Pseudomonadota</taxon>
        <taxon>Alphaproteobacteria</taxon>
        <taxon>Holosporales</taxon>
        <taxon>Holosporaceae</taxon>
        <taxon>Holospora</taxon>
    </lineage>
</organism>
<name>A0A061JFU2_9PROT</name>
<keyword evidence="2" id="KW-1185">Reference proteome</keyword>
<dbReference type="RefSeq" id="WP_006295512.1">
    <property type="nucleotide sequence ID" value="NZ_ARPM03000182.1"/>
</dbReference>
<reference evidence="1 2" key="1">
    <citation type="journal article" date="2013" name="Genome Announc.">
        <title>Draft Genome Sequence of Holospora undulata Strain HU1, a Micronucleus-Specific Symbiont of the Ciliate Paramecium caudatum.</title>
        <authorList>
            <person name="Dohra H."/>
            <person name="Suzuki H."/>
            <person name="Suzuki T."/>
            <person name="Tanaka K."/>
            <person name="Fujishima M."/>
        </authorList>
    </citation>
    <scope>NUCLEOTIDE SEQUENCE [LARGE SCALE GENOMIC DNA]</scope>
    <source>
        <strain evidence="1 2">HU1</strain>
    </source>
</reference>
<protein>
    <recommendedName>
        <fullName evidence="3">Tc1-like transposase DDE domain-containing protein</fullName>
    </recommendedName>
</protein>
<dbReference type="EMBL" id="ARPM03000182">
    <property type="protein sequence ID" value="ETZ04540.1"/>
    <property type="molecule type" value="Genomic_DNA"/>
</dbReference>
<sequence length="93" mass="10357">MICPEPTVILIREDGAMEVMLGRKRMMIEALIDSALGAVGLLTANTDVFTFWVQQILLPNLPTKSVSVMDNASFHKGIEIRKLACTTNYKLFD</sequence>
<dbReference type="Proteomes" id="UP000026922">
    <property type="component" value="Unassembled WGS sequence"/>
</dbReference>
<accession>A0A061JFU2</accession>